<dbReference type="Proteomes" id="UP000016922">
    <property type="component" value="Unassembled WGS sequence"/>
</dbReference>
<dbReference type="AlphaFoldDB" id="S3D519"/>
<dbReference type="GO" id="GO:0030010">
    <property type="term" value="P:establishment of cell polarity"/>
    <property type="evidence" value="ECO:0007669"/>
    <property type="project" value="TreeGrafter"/>
</dbReference>
<dbReference type="GO" id="GO:0005737">
    <property type="term" value="C:cytoplasm"/>
    <property type="evidence" value="ECO:0007669"/>
    <property type="project" value="TreeGrafter"/>
</dbReference>
<feature type="compositionally biased region" description="Low complexity" evidence="1">
    <location>
        <begin position="19"/>
        <end position="61"/>
    </location>
</feature>
<dbReference type="PANTHER" id="PTHR47339:SF1">
    <property type="entry name" value="CELL DIVISION CONTROL PROTEIN 24"/>
    <property type="match status" value="1"/>
</dbReference>
<dbReference type="GeneID" id="19466375"/>
<dbReference type="InterPro" id="IPR010481">
    <property type="entry name" value="Cdc24/Scd1_N"/>
</dbReference>
<proteinExistence type="predicted"/>
<dbReference type="GO" id="GO:0031106">
    <property type="term" value="P:septin ring organization"/>
    <property type="evidence" value="ECO:0007669"/>
    <property type="project" value="TreeGrafter"/>
</dbReference>
<dbReference type="HOGENOM" id="CLU_1224867_0_0_1"/>
<dbReference type="KEGG" id="glz:GLAREA_07322"/>
<dbReference type="PANTHER" id="PTHR47339">
    <property type="entry name" value="CELL DIVISION CONTROL PROTEIN 24"/>
    <property type="match status" value="1"/>
</dbReference>
<accession>S3D519</accession>
<name>S3D519_GLAL2</name>
<feature type="compositionally biased region" description="Polar residues" evidence="1">
    <location>
        <begin position="62"/>
        <end position="73"/>
    </location>
</feature>
<reference evidence="3 4" key="1">
    <citation type="journal article" date="2013" name="BMC Genomics">
        <title>Genomics-driven discovery of the pneumocandin biosynthetic gene cluster in the fungus Glarea lozoyensis.</title>
        <authorList>
            <person name="Chen L."/>
            <person name="Yue Q."/>
            <person name="Zhang X."/>
            <person name="Xiang M."/>
            <person name="Wang C."/>
            <person name="Li S."/>
            <person name="Che Y."/>
            <person name="Ortiz-Lopez F.J."/>
            <person name="Bills G.F."/>
            <person name="Liu X."/>
            <person name="An Z."/>
        </authorList>
    </citation>
    <scope>NUCLEOTIDE SEQUENCE [LARGE SCALE GENOMIC DNA]</scope>
    <source>
        <strain evidence="4">ATCC 20868 / MF5171</strain>
    </source>
</reference>
<dbReference type="Pfam" id="PF06395">
    <property type="entry name" value="CDC24"/>
    <property type="match status" value="1"/>
</dbReference>
<dbReference type="GO" id="GO:0000935">
    <property type="term" value="C:division septum"/>
    <property type="evidence" value="ECO:0007669"/>
    <property type="project" value="TreeGrafter"/>
</dbReference>
<dbReference type="InterPro" id="IPR053026">
    <property type="entry name" value="CDC42_GEF"/>
</dbReference>
<dbReference type="STRING" id="1116229.S3D519"/>
<keyword evidence="4" id="KW-1185">Reference proteome</keyword>
<dbReference type="RefSeq" id="XP_008080201.1">
    <property type="nucleotide sequence ID" value="XM_008082010.1"/>
</dbReference>
<gene>
    <name evidence="3" type="ORF">GLAREA_07322</name>
</gene>
<dbReference type="GO" id="GO:0043332">
    <property type="term" value="C:mating projection tip"/>
    <property type="evidence" value="ECO:0007669"/>
    <property type="project" value="TreeGrafter"/>
</dbReference>
<protein>
    <recommendedName>
        <fullName evidence="2">Cdc24/Scd1 N-terminal domain-containing protein</fullName>
    </recommendedName>
</protein>
<dbReference type="EMBL" id="KE145359">
    <property type="protein sequence ID" value="EPE32189.1"/>
    <property type="molecule type" value="Genomic_DNA"/>
</dbReference>
<dbReference type="OrthoDB" id="1594986at2759"/>
<feature type="domain" description="Cdc24/Scd1 N-terminal" evidence="2">
    <location>
        <begin position="134"/>
        <end position="221"/>
    </location>
</feature>
<evidence type="ECO:0000259" key="2">
    <source>
        <dbReference type="Pfam" id="PF06395"/>
    </source>
</evidence>
<dbReference type="eggNOG" id="KOG3519">
    <property type="taxonomic scope" value="Eukaryota"/>
</dbReference>
<feature type="region of interest" description="Disordered" evidence="1">
    <location>
        <begin position="1"/>
        <end position="86"/>
    </location>
</feature>
<evidence type="ECO:0000313" key="3">
    <source>
        <dbReference type="EMBL" id="EPE32189.1"/>
    </source>
</evidence>
<dbReference type="GO" id="GO:0005634">
    <property type="term" value="C:nucleus"/>
    <property type="evidence" value="ECO:0007669"/>
    <property type="project" value="TreeGrafter"/>
</dbReference>
<organism evidence="3 4">
    <name type="scientific">Glarea lozoyensis (strain ATCC 20868 / MF5171)</name>
    <dbReference type="NCBI Taxonomy" id="1116229"/>
    <lineage>
        <taxon>Eukaryota</taxon>
        <taxon>Fungi</taxon>
        <taxon>Dikarya</taxon>
        <taxon>Ascomycota</taxon>
        <taxon>Pezizomycotina</taxon>
        <taxon>Leotiomycetes</taxon>
        <taxon>Helotiales</taxon>
        <taxon>Helotiaceae</taxon>
        <taxon>Glarea</taxon>
    </lineage>
</organism>
<sequence>MAQAHGPLSRTNTAPVFNSGRAASGLSGLSQTMSHNSSSRSSQMSAPSAAFSSTTSLSTMSNPNPLQSATSQPAGGGLPASGPVQTNNIINQKADASRSLYQICVALRSRLEQVPGFDKHLNTMAEQDGADGMDPVSSLWRCLRKGFPLLTIYNSLQPPSPLHMAEESMPEAQWPKNLPKKAAFMFVKACLEGELHIDPGECFALSDLFGDDTTGFVKVRTILFSP</sequence>
<evidence type="ECO:0000313" key="4">
    <source>
        <dbReference type="Proteomes" id="UP000016922"/>
    </source>
</evidence>
<evidence type="ECO:0000256" key="1">
    <source>
        <dbReference type="SAM" id="MobiDB-lite"/>
    </source>
</evidence>